<protein>
    <submittedName>
        <fullName evidence="3">Sensor protein PhoQ</fullName>
    </submittedName>
</protein>
<gene>
    <name evidence="3" type="ORF">STAS_27299</name>
</gene>
<proteinExistence type="predicted"/>
<evidence type="ECO:0000313" key="3">
    <source>
        <dbReference type="EMBL" id="GER50027.1"/>
    </source>
</evidence>
<comment type="caution">
    <text evidence="3">The sequence shown here is derived from an EMBL/GenBank/DDBJ whole genome shotgun (WGS) entry which is preliminary data.</text>
</comment>
<name>A0A5A7QZY4_STRAF</name>
<reference evidence="4" key="1">
    <citation type="journal article" date="2019" name="Curr. Biol.">
        <title>Genome Sequence of Striga asiatica Provides Insight into the Evolution of Plant Parasitism.</title>
        <authorList>
            <person name="Yoshida S."/>
            <person name="Kim S."/>
            <person name="Wafula E.K."/>
            <person name="Tanskanen J."/>
            <person name="Kim Y.M."/>
            <person name="Honaas L."/>
            <person name="Yang Z."/>
            <person name="Spallek T."/>
            <person name="Conn C.E."/>
            <person name="Ichihashi Y."/>
            <person name="Cheong K."/>
            <person name="Cui S."/>
            <person name="Der J.P."/>
            <person name="Gundlach H."/>
            <person name="Jiao Y."/>
            <person name="Hori C."/>
            <person name="Ishida J.K."/>
            <person name="Kasahara H."/>
            <person name="Kiba T."/>
            <person name="Kim M.S."/>
            <person name="Koo N."/>
            <person name="Laohavisit A."/>
            <person name="Lee Y.H."/>
            <person name="Lumba S."/>
            <person name="McCourt P."/>
            <person name="Mortimer J.C."/>
            <person name="Mutuku J.M."/>
            <person name="Nomura T."/>
            <person name="Sasaki-Sekimoto Y."/>
            <person name="Seto Y."/>
            <person name="Wang Y."/>
            <person name="Wakatake T."/>
            <person name="Sakakibara H."/>
            <person name="Demura T."/>
            <person name="Yamaguchi S."/>
            <person name="Yoneyama K."/>
            <person name="Manabe R.I."/>
            <person name="Nelson D.C."/>
            <person name="Schulman A.H."/>
            <person name="Timko M.P."/>
            <person name="dePamphilis C.W."/>
            <person name="Choi D."/>
            <person name="Shirasu K."/>
        </authorList>
    </citation>
    <scope>NUCLEOTIDE SEQUENCE [LARGE SCALE GENOMIC DNA]</scope>
    <source>
        <strain evidence="4">cv. UVA1</strain>
    </source>
</reference>
<dbReference type="PANTHER" id="PTHR34778">
    <property type="entry name" value="OS02G0580700 PROTEIN"/>
    <property type="match status" value="1"/>
</dbReference>
<dbReference type="AlphaFoldDB" id="A0A5A7QZY4"/>
<dbReference type="Proteomes" id="UP000325081">
    <property type="component" value="Unassembled WGS sequence"/>
</dbReference>
<keyword evidence="4" id="KW-1185">Reference proteome</keyword>
<feature type="compositionally biased region" description="Basic and acidic residues" evidence="2">
    <location>
        <begin position="198"/>
        <end position="222"/>
    </location>
</feature>
<evidence type="ECO:0000256" key="1">
    <source>
        <dbReference type="SAM" id="Coils"/>
    </source>
</evidence>
<evidence type="ECO:0000256" key="2">
    <source>
        <dbReference type="SAM" id="MobiDB-lite"/>
    </source>
</evidence>
<feature type="region of interest" description="Disordered" evidence="2">
    <location>
        <begin position="404"/>
        <end position="430"/>
    </location>
</feature>
<feature type="coiled-coil region" evidence="1">
    <location>
        <begin position="72"/>
        <end position="113"/>
    </location>
</feature>
<dbReference type="EMBL" id="BKCP01008959">
    <property type="protein sequence ID" value="GER50027.1"/>
    <property type="molecule type" value="Genomic_DNA"/>
</dbReference>
<dbReference type="OrthoDB" id="657513at2759"/>
<keyword evidence="1" id="KW-0175">Coiled coil</keyword>
<accession>A0A5A7QZY4</accession>
<evidence type="ECO:0000313" key="4">
    <source>
        <dbReference type="Proteomes" id="UP000325081"/>
    </source>
</evidence>
<sequence>MDADEKLAALKKAYADVLFNMSKEAAMRVMSSDKRAAQYQYELKVAKEEALRMLMRLKQMMGFKTSQAEAASFNQQKKIEVLEAQLEEAEDIVNDLRNELGLAQAELVRLRQDNLQNSNKPTNAFSGGTEDGIYSYDFGKSFPPNSQDKNSDVTMSNQDLPSVTVRVKDPGLRKNGFTQRIHACEKNLSDDTLCLSGKTDKVHDKKNREQSQREKEEGEDTSKAPASGDKTLSELEKKLLPDRTFRNLQYISRKRKRAARKRKNVTPLRVGYDSDIVKDSDCLSENLFETASVLSQIKTETGFCLGSEKTLGKETNSVEISGEITPLKLVYFDDENASSSPDSKTDVEKVGVLSNGLELNSGYMSPGLTQFVGERVIKYTFQRKRKREALVGSNVNDAIETEKRAEAKQNGVQNLKKPKTSLSKESTRESRRLAQVARQLISLSEKKWWN</sequence>
<organism evidence="3 4">
    <name type="scientific">Striga asiatica</name>
    <name type="common">Asiatic witchweed</name>
    <name type="synonym">Buchnera asiatica</name>
    <dbReference type="NCBI Taxonomy" id="4170"/>
    <lineage>
        <taxon>Eukaryota</taxon>
        <taxon>Viridiplantae</taxon>
        <taxon>Streptophyta</taxon>
        <taxon>Embryophyta</taxon>
        <taxon>Tracheophyta</taxon>
        <taxon>Spermatophyta</taxon>
        <taxon>Magnoliopsida</taxon>
        <taxon>eudicotyledons</taxon>
        <taxon>Gunneridae</taxon>
        <taxon>Pentapetalae</taxon>
        <taxon>asterids</taxon>
        <taxon>lamiids</taxon>
        <taxon>Lamiales</taxon>
        <taxon>Orobanchaceae</taxon>
        <taxon>Buchnereae</taxon>
        <taxon>Striga</taxon>
    </lineage>
</organism>
<feature type="region of interest" description="Disordered" evidence="2">
    <location>
        <begin position="195"/>
        <end position="236"/>
    </location>
</feature>
<feature type="region of interest" description="Disordered" evidence="2">
    <location>
        <begin position="136"/>
        <end position="162"/>
    </location>
</feature>
<dbReference type="PANTHER" id="PTHR34778:SF2">
    <property type="entry name" value="OS02G0580700 PROTEIN"/>
    <property type="match status" value="1"/>
</dbReference>
<feature type="compositionally biased region" description="Polar residues" evidence="2">
    <location>
        <begin position="143"/>
        <end position="161"/>
    </location>
</feature>